<dbReference type="AlphaFoldDB" id="A0A8H6FA43"/>
<gene>
    <name evidence="4" type="ORF">HO133_002500</name>
</gene>
<evidence type="ECO:0000313" key="5">
    <source>
        <dbReference type="Proteomes" id="UP000593566"/>
    </source>
</evidence>
<dbReference type="Gene3D" id="3.40.50.1820">
    <property type="entry name" value="alpha/beta hydrolase"/>
    <property type="match status" value="1"/>
</dbReference>
<dbReference type="InterPro" id="IPR029058">
    <property type="entry name" value="AB_hydrolase_fold"/>
</dbReference>
<dbReference type="GeneID" id="59330913"/>
<reference evidence="4 5" key="1">
    <citation type="journal article" date="2020" name="Genomics">
        <title>Complete, high-quality genomes from long-read metagenomic sequencing of two wolf lichen thalli reveals enigmatic genome architecture.</title>
        <authorList>
            <person name="McKenzie S.K."/>
            <person name="Walston R.F."/>
            <person name="Allen J.L."/>
        </authorList>
    </citation>
    <scope>NUCLEOTIDE SEQUENCE [LARGE SCALE GENOMIC DNA]</scope>
    <source>
        <strain evidence="4">WasteWater1</strain>
    </source>
</reference>
<feature type="region of interest" description="Disordered" evidence="2">
    <location>
        <begin position="81"/>
        <end position="100"/>
    </location>
</feature>
<evidence type="ECO:0000313" key="4">
    <source>
        <dbReference type="EMBL" id="KAF6220820.1"/>
    </source>
</evidence>
<dbReference type="GO" id="GO:0016787">
    <property type="term" value="F:hydrolase activity"/>
    <property type="evidence" value="ECO:0007669"/>
    <property type="project" value="UniProtKB-KW"/>
</dbReference>
<dbReference type="Proteomes" id="UP000593566">
    <property type="component" value="Unassembled WGS sequence"/>
</dbReference>
<accession>A0A8H6FA43</accession>
<protein>
    <recommendedName>
        <fullName evidence="3">BD-FAE-like domain-containing protein</fullName>
    </recommendedName>
</protein>
<dbReference type="RefSeq" id="XP_037150255.1">
    <property type="nucleotide sequence ID" value="XM_037293426.1"/>
</dbReference>
<keyword evidence="5" id="KW-1185">Reference proteome</keyword>
<dbReference type="InterPro" id="IPR049492">
    <property type="entry name" value="BD-FAE-like_dom"/>
</dbReference>
<dbReference type="PANTHER" id="PTHR48081:SF33">
    <property type="entry name" value="KYNURENINE FORMAMIDASE"/>
    <property type="match status" value="1"/>
</dbReference>
<proteinExistence type="predicted"/>
<evidence type="ECO:0000259" key="3">
    <source>
        <dbReference type="Pfam" id="PF20434"/>
    </source>
</evidence>
<name>A0A8H6FA43_9LECA</name>
<dbReference type="EMBL" id="JACCJB010000015">
    <property type="protein sequence ID" value="KAF6220820.1"/>
    <property type="molecule type" value="Genomic_DNA"/>
</dbReference>
<organism evidence="4 5">
    <name type="scientific">Letharia lupina</name>
    <dbReference type="NCBI Taxonomy" id="560253"/>
    <lineage>
        <taxon>Eukaryota</taxon>
        <taxon>Fungi</taxon>
        <taxon>Dikarya</taxon>
        <taxon>Ascomycota</taxon>
        <taxon>Pezizomycotina</taxon>
        <taxon>Lecanoromycetes</taxon>
        <taxon>OSLEUM clade</taxon>
        <taxon>Lecanoromycetidae</taxon>
        <taxon>Lecanorales</taxon>
        <taxon>Lecanorineae</taxon>
        <taxon>Parmeliaceae</taxon>
        <taxon>Letharia</taxon>
    </lineage>
</organism>
<evidence type="ECO:0000256" key="2">
    <source>
        <dbReference type="SAM" id="MobiDB-lite"/>
    </source>
</evidence>
<evidence type="ECO:0000256" key="1">
    <source>
        <dbReference type="ARBA" id="ARBA00022801"/>
    </source>
</evidence>
<keyword evidence="1" id="KW-0378">Hydrolase</keyword>
<sequence length="312" mass="34221">MSTPLYTSRLSLPYSTKSSLNTLDIHSPTHSPHCPSYWLVYIHGGAFRDPLVSSLSLTPSLYPLFQNPHIAGIASLNYRLSPHPTHPTDPSDPSDGARNAEWPDAIEDVRDAIRWLKEEEVLGRGEWIVCGHSVGGTMAVMVGMDGTGGRGDDGRGGKEGKEWERGVWGKEGGMDGLKAVVSLEGIYDFTACRDAHPRLRDMYDAFTTGAFGPEEEGGWERGDVLRCKRRVRDGVEAVVVGHSRDDELVEWEQGQRLIGVLERERQGEGEVVRLVEVEGKHSQVVRDGVAVGKCVNVAIRVLVEKARAKEGG</sequence>
<dbReference type="PANTHER" id="PTHR48081">
    <property type="entry name" value="AB HYDROLASE SUPERFAMILY PROTEIN C4A8.06C"/>
    <property type="match status" value="1"/>
</dbReference>
<dbReference type="InterPro" id="IPR050300">
    <property type="entry name" value="GDXG_lipolytic_enzyme"/>
</dbReference>
<dbReference type="SUPFAM" id="SSF53474">
    <property type="entry name" value="alpha/beta-Hydrolases"/>
    <property type="match status" value="1"/>
</dbReference>
<feature type="domain" description="BD-FAE-like" evidence="3">
    <location>
        <begin position="23"/>
        <end position="257"/>
    </location>
</feature>
<comment type="caution">
    <text evidence="4">The sequence shown here is derived from an EMBL/GenBank/DDBJ whole genome shotgun (WGS) entry which is preliminary data.</text>
</comment>
<dbReference type="Pfam" id="PF20434">
    <property type="entry name" value="BD-FAE"/>
    <property type="match status" value="1"/>
</dbReference>